<name>A0A5J4QFG1_9ZZZZ</name>
<sequence>KEVPFEYEQDSVELRKFYIYCDWEPKEEYKFQADSCAFTGIYGLCTDKMESPVKVKSLDDYGAIYFNVPGATTPAFVELLDEKDNVLRKTEVIDTKADFPFLKPGKYCARLIEDTNGNGIWDTGNYEAQRQPEKVYYYNQILELKVMFELEQDWNINALAPDKQKPDELKKQKPDEDKKKKRNTSTSATNRNR</sequence>
<proteinExistence type="predicted"/>
<reference evidence="2" key="1">
    <citation type="submission" date="2019-03" db="EMBL/GenBank/DDBJ databases">
        <title>Single cell metagenomics reveals metabolic interactions within the superorganism composed of flagellate Streblomastix strix and complex community of Bacteroidetes bacteria on its surface.</title>
        <authorList>
            <person name="Treitli S.C."/>
            <person name="Kolisko M."/>
            <person name="Husnik F."/>
            <person name="Keeling P."/>
            <person name="Hampl V."/>
        </authorList>
    </citation>
    <scope>NUCLEOTIDE SEQUENCE</scope>
    <source>
        <strain evidence="2">STM</strain>
    </source>
</reference>
<dbReference type="AlphaFoldDB" id="A0A5J4QFG1"/>
<evidence type="ECO:0000256" key="1">
    <source>
        <dbReference type="SAM" id="MobiDB-lite"/>
    </source>
</evidence>
<feature type="non-terminal residue" evidence="2">
    <location>
        <position position="1"/>
    </location>
</feature>
<gene>
    <name evidence="2" type="ORF">EZS27_029974</name>
</gene>
<feature type="compositionally biased region" description="Polar residues" evidence="1">
    <location>
        <begin position="184"/>
        <end position="193"/>
    </location>
</feature>
<protein>
    <submittedName>
        <fullName evidence="2">Uncharacterized protein</fullName>
    </submittedName>
</protein>
<dbReference type="EMBL" id="SNRY01003650">
    <property type="protein sequence ID" value="KAA6320232.1"/>
    <property type="molecule type" value="Genomic_DNA"/>
</dbReference>
<feature type="compositionally biased region" description="Basic and acidic residues" evidence="1">
    <location>
        <begin position="162"/>
        <end position="178"/>
    </location>
</feature>
<comment type="caution">
    <text evidence="2">The sequence shown here is derived from an EMBL/GenBank/DDBJ whole genome shotgun (WGS) entry which is preliminary data.</text>
</comment>
<feature type="region of interest" description="Disordered" evidence="1">
    <location>
        <begin position="159"/>
        <end position="193"/>
    </location>
</feature>
<organism evidence="2">
    <name type="scientific">termite gut metagenome</name>
    <dbReference type="NCBI Taxonomy" id="433724"/>
    <lineage>
        <taxon>unclassified sequences</taxon>
        <taxon>metagenomes</taxon>
        <taxon>organismal metagenomes</taxon>
    </lineage>
</organism>
<evidence type="ECO:0000313" key="2">
    <source>
        <dbReference type="EMBL" id="KAA6320232.1"/>
    </source>
</evidence>
<accession>A0A5J4QFG1</accession>